<feature type="compositionally biased region" description="Polar residues" evidence="3">
    <location>
        <begin position="20"/>
        <end position="47"/>
    </location>
</feature>
<evidence type="ECO:0000256" key="3">
    <source>
        <dbReference type="SAM" id="MobiDB-lite"/>
    </source>
</evidence>
<dbReference type="Pfam" id="PF04082">
    <property type="entry name" value="Fungal_trans"/>
    <property type="match status" value="1"/>
</dbReference>
<evidence type="ECO:0000256" key="2">
    <source>
        <dbReference type="ARBA" id="ARBA00023242"/>
    </source>
</evidence>
<dbReference type="CDD" id="cd12148">
    <property type="entry name" value="fungal_TF_MHR"/>
    <property type="match status" value="1"/>
</dbReference>
<feature type="region of interest" description="Disordered" evidence="3">
    <location>
        <begin position="12"/>
        <end position="51"/>
    </location>
</feature>
<dbReference type="PANTHER" id="PTHR31001:SF85">
    <property type="entry name" value="ZN(II)2CYS6 TRANSCRIPTION FACTOR (EUROFUNG)"/>
    <property type="match status" value="1"/>
</dbReference>
<comment type="caution">
    <text evidence="5">The sequence shown here is derived from an EMBL/GenBank/DDBJ whole genome shotgun (WGS) entry which is preliminary data.</text>
</comment>
<sequence>MASRIATLEKSLAQARNEAETIQTSNPTKSTPFTRSETTPYSLSSSQRPRDDVLVQSGSSSQYFNEVLFSRVIEDERNLESVLTPPQTSSPRQPTSSPFNALGILSSPSPSIAPASLHPPQQLAVRLWKIYVDNVDGCTGLKLLHLPTDEVKVYSVINDPTKAPLENLSLCFAIYFASTVSLDEPVTQVNLGQDKHTFLLQLKLGLEQAFAQGNFLDCPTLTGLFALAIYLSALRVSNRSKGIWVLNGLAIRIAQSLGLHCDGRRLGLSPFQSEIRRRLWWHLLSRDGRAGEDYGLENTNSLLLESNVDLPINVDDTDLLPEMKQLPASKPGWTAMTFSLINIDLAKSMQNLAAIASASSPASLSEETRVDIIKETRTRVESRLEHCNPVVPQHRLTVHCSRFLLQKLAFVTRLQWILLRRTGLDAEFVTEQNLAEALEILQPSLYSESEEGLLAQFAWARKAYPQYHVTMYVLWHLCLTPEGPNINKAWQAVEALFSGELWDESTQGFGPKAAVLAALKAKAVLVREGLRRPWQESAIPGGTQPDDPPGSGLPEGEGLSSYLLRDVGGDELSANNIADEWPDWETLVQNFQFDRPDVI</sequence>
<evidence type="ECO:0000259" key="4">
    <source>
        <dbReference type="SMART" id="SM00906"/>
    </source>
</evidence>
<reference evidence="5 6" key="1">
    <citation type="journal article" date="2025" name="Microbiol. Resour. Announc.">
        <title>Draft genome sequences for Neonectria magnoliae and Neonectria punicea, canker pathogens of Liriodendron tulipifera and Acer saccharum in West Virginia.</title>
        <authorList>
            <person name="Petronek H.M."/>
            <person name="Kasson M.T."/>
            <person name="Metheny A.M."/>
            <person name="Stauder C.M."/>
            <person name="Lovett B."/>
            <person name="Lynch S.C."/>
            <person name="Garnas J.R."/>
            <person name="Kasson L.R."/>
            <person name="Stajich J.E."/>
        </authorList>
    </citation>
    <scope>NUCLEOTIDE SEQUENCE [LARGE SCALE GENOMIC DNA]</scope>
    <source>
        <strain evidence="5 6">NRRL 64651</strain>
    </source>
</reference>
<evidence type="ECO:0000313" key="6">
    <source>
        <dbReference type="Proteomes" id="UP001498421"/>
    </source>
</evidence>
<proteinExistence type="predicted"/>
<gene>
    <name evidence="5" type="ORF">QQZ08_011181</name>
</gene>
<comment type="subcellular location">
    <subcellularLocation>
        <location evidence="1">Nucleus</location>
    </subcellularLocation>
</comment>
<keyword evidence="6" id="KW-1185">Reference proteome</keyword>
<name>A0ABR1HCE5_9HYPO</name>
<feature type="domain" description="Xylanolytic transcriptional activator regulatory" evidence="4">
    <location>
        <begin position="243"/>
        <end position="317"/>
    </location>
</feature>
<organism evidence="5 6">
    <name type="scientific">Neonectria magnoliae</name>
    <dbReference type="NCBI Taxonomy" id="2732573"/>
    <lineage>
        <taxon>Eukaryota</taxon>
        <taxon>Fungi</taxon>
        <taxon>Dikarya</taxon>
        <taxon>Ascomycota</taxon>
        <taxon>Pezizomycotina</taxon>
        <taxon>Sordariomycetes</taxon>
        <taxon>Hypocreomycetidae</taxon>
        <taxon>Hypocreales</taxon>
        <taxon>Nectriaceae</taxon>
        <taxon>Neonectria</taxon>
    </lineage>
</organism>
<dbReference type="PANTHER" id="PTHR31001">
    <property type="entry name" value="UNCHARACTERIZED TRANSCRIPTIONAL REGULATORY PROTEIN"/>
    <property type="match status" value="1"/>
</dbReference>
<dbReference type="EMBL" id="JAZAVK010000163">
    <property type="protein sequence ID" value="KAK7418597.1"/>
    <property type="molecule type" value="Genomic_DNA"/>
</dbReference>
<dbReference type="InterPro" id="IPR007219">
    <property type="entry name" value="XnlR_reg_dom"/>
</dbReference>
<keyword evidence="2" id="KW-0539">Nucleus</keyword>
<feature type="region of interest" description="Disordered" evidence="3">
    <location>
        <begin position="535"/>
        <end position="556"/>
    </location>
</feature>
<dbReference type="InterPro" id="IPR050613">
    <property type="entry name" value="Sec_Metabolite_Reg"/>
</dbReference>
<evidence type="ECO:0000256" key="1">
    <source>
        <dbReference type="ARBA" id="ARBA00004123"/>
    </source>
</evidence>
<protein>
    <recommendedName>
        <fullName evidence="4">Xylanolytic transcriptional activator regulatory domain-containing protein</fullName>
    </recommendedName>
</protein>
<accession>A0ABR1HCE5</accession>
<dbReference type="Proteomes" id="UP001498421">
    <property type="component" value="Unassembled WGS sequence"/>
</dbReference>
<dbReference type="SMART" id="SM00906">
    <property type="entry name" value="Fungal_trans"/>
    <property type="match status" value="1"/>
</dbReference>
<evidence type="ECO:0000313" key="5">
    <source>
        <dbReference type="EMBL" id="KAK7418597.1"/>
    </source>
</evidence>